<comment type="caution">
    <text evidence="3">The sequence shown here is derived from an EMBL/GenBank/DDBJ whole genome shotgun (WGS) entry which is preliminary data.</text>
</comment>
<name>A0A2A2MI30_9GAMM</name>
<keyword evidence="4" id="KW-1185">Reference proteome</keyword>
<dbReference type="Gene3D" id="3.10.20.30">
    <property type="match status" value="1"/>
</dbReference>
<gene>
    <name evidence="3" type="ORF">CJD50_03185</name>
</gene>
<dbReference type="InterPro" id="IPR011037">
    <property type="entry name" value="Pyrv_Knase-like_insert_dom_sf"/>
</dbReference>
<dbReference type="Pfam" id="PF03476">
    <property type="entry name" value="MOSC_N"/>
    <property type="match status" value="1"/>
</dbReference>
<dbReference type="GO" id="GO:0030151">
    <property type="term" value="F:molybdenum ion binding"/>
    <property type="evidence" value="ECO:0007669"/>
    <property type="project" value="InterPro"/>
</dbReference>
<sequence>MERGSAEMITLSKLYVHPIKSMRGLQLSQAQVLPSGLAFDRALMVTETDGTFITARQNPQMVTFTPALLPNGITLTGPDGESILVLWQDFLHLQQPTEVWGNHFSALVAPPQINDWLSRYFKRAVQLRWLGNELSRRVKHHPDIPLTFADGYPFLLINEASFQNLQRRAPNAIRIEQFRPNIVVSGAKEFDEDSWLVIRIGEVIFDLVKPCSRCILTTVSTDRGRKHPAGEPLKTLQSFRTADNGDVDFGMNMIARGGGIIRQGDSVEILSLRPPRLYSAGEVNATLATPPANEKSVNIEYQGQTFVGNNQQVLLEQLEAQGIRIPYSCRAGLCGACKITLVEGEVTPLKQSAISSNGVILSCSCIPKSSIKLS</sequence>
<evidence type="ECO:0008006" key="5">
    <source>
        <dbReference type="Google" id="ProtNLM"/>
    </source>
</evidence>
<dbReference type="SUPFAM" id="SSF54292">
    <property type="entry name" value="2Fe-2S ferredoxin-like"/>
    <property type="match status" value="1"/>
</dbReference>
<feature type="domain" description="MOSC" evidence="2">
    <location>
        <begin position="122"/>
        <end position="270"/>
    </location>
</feature>
<dbReference type="EMBL" id="NQMS01000001">
    <property type="protein sequence ID" value="PAV98489.1"/>
    <property type="molecule type" value="Genomic_DNA"/>
</dbReference>
<reference evidence="3 4" key="1">
    <citation type="submission" date="2017-08" db="EMBL/GenBank/DDBJ databases">
        <title>Draft Genome Sequence of Hafnia alvei CITHA-6 Isolated from Raw Bovine Milk.</title>
        <authorList>
            <person name="Culligan E.P."/>
            <person name="Mcsweeney A."/>
            <person name="O'Doherty C."/>
            <person name="Gleeson E."/>
            <person name="O'Riordan D."/>
            <person name="Sleator R.D."/>
        </authorList>
    </citation>
    <scope>NUCLEOTIDE SEQUENCE [LARGE SCALE GENOMIC DNA]</scope>
    <source>
        <strain evidence="3 4">CITHA-6</strain>
    </source>
</reference>
<dbReference type="SUPFAM" id="SSF50800">
    <property type="entry name" value="PK beta-barrel domain-like"/>
    <property type="match status" value="1"/>
</dbReference>
<dbReference type="InterPro" id="IPR005303">
    <property type="entry name" value="MOCOS_middle"/>
</dbReference>
<dbReference type="Pfam" id="PF00111">
    <property type="entry name" value="Fer2"/>
    <property type="match status" value="1"/>
</dbReference>
<dbReference type="PANTHER" id="PTHR14237">
    <property type="entry name" value="MOLYBDOPTERIN COFACTOR SULFURASE MOSC"/>
    <property type="match status" value="1"/>
</dbReference>
<dbReference type="InterPro" id="IPR006058">
    <property type="entry name" value="2Fe2S_fd_BS"/>
</dbReference>
<dbReference type="OrthoDB" id="581532at2"/>
<feature type="domain" description="2Fe-2S ferredoxin-type" evidence="1">
    <location>
        <begin position="295"/>
        <end position="374"/>
    </location>
</feature>
<organism evidence="3 4">
    <name type="scientific">Hafnia paralvei</name>
    <dbReference type="NCBI Taxonomy" id="546367"/>
    <lineage>
        <taxon>Bacteria</taxon>
        <taxon>Pseudomonadati</taxon>
        <taxon>Pseudomonadota</taxon>
        <taxon>Gammaproteobacteria</taxon>
        <taxon>Enterobacterales</taxon>
        <taxon>Hafniaceae</taxon>
        <taxon>Hafnia</taxon>
    </lineage>
</organism>
<dbReference type="PROSITE" id="PS51085">
    <property type="entry name" value="2FE2S_FER_2"/>
    <property type="match status" value="1"/>
</dbReference>
<dbReference type="Pfam" id="PF03473">
    <property type="entry name" value="MOSC"/>
    <property type="match status" value="1"/>
</dbReference>
<protein>
    <recommendedName>
        <fullName evidence="5">MOSC domain-containing protein</fullName>
    </recommendedName>
</protein>
<dbReference type="InterPro" id="IPR005302">
    <property type="entry name" value="MoCF_Sase_C"/>
</dbReference>
<dbReference type="InterPro" id="IPR036010">
    <property type="entry name" value="2Fe-2S_ferredoxin-like_sf"/>
</dbReference>
<dbReference type="PROSITE" id="PS00197">
    <property type="entry name" value="2FE2S_FER_1"/>
    <property type="match status" value="1"/>
</dbReference>
<dbReference type="GO" id="GO:0003824">
    <property type="term" value="F:catalytic activity"/>
    <property type="evidence" value="ECO:0007669"/>
    <property type="project" value="InterPro"/>
</dbReference>
<dbReference type="CDD" id="cd00207">
    <property type="entry name" value="fer2"/>
    <property type="match status" value="1"/>
</dbReference>
<dbReference type="PROSITE" id="PS51340">
    <property type="entry name" value="MOSC"/>
    <property type="match status" value="1"/>
</dbReference>
<dbReference type="PANTHER" id="PTHR14237:SF19">
    <property type="entry name" value="MITOCHONDRIAL AMIDOXIME REDUCING COMPONENT 1"/>
    <property type="match status" value="1"/>
</dbReference>
<evidence type="ECO:0000259" key="2">
    <source>
        <dbReference type="PROSITE" id="PS51340"/>
    </source>
</evidence>
<dbReference type="GO" id="GO:0051537">
    <property type="term" value="F:2 iron, 2 sulfur cluster binding"/>
    <property type="evidence" value="ECO:0007669"/>
    <property type="project" value="InterPro"/>
</dbReference>
<dbReference type="SUPFAM" id="SSF141673">
    <property type="entry name" value="MOSC N-terminal domain-like"/>
    <property type="match status" value="1"/>
</dbReference>
<accession>A0A2A2MI30</accession>
<dbReference type="Proteomes" id="UP000218796">
    <property type="component" value="Unassembled WGS sequence"/>
</dbReference>
<evidence type="ECO:0000313" key="3">
    <source>
        <dbReference type="EMBL" id="PAV98489.1"/>
    </source>
</evidence>
<dbReference type="GO" id="GO:0030170">
    <property type="term" value="F:pyridoxal phosphate binding"/>
    <property type="evidence" value="ECO:0007669"/>
    <property type="project" value="InterPro"/>
</dbReference>
<dbReference type="InterPro" id="IPR001041">
    <property type="entry name" value="2Fe-2S_ferredoxin-type"/>
</dbReference>
<dbReference type="InterPro" id="IPR012675">
    <property type="entry name" value="Beta-grasp_dom_sf"/>
</dbReference>
<dbReference type="AlphaFoldDB" id="A0A2A2MI30"/>
<evidence type="ECO:0000313" key="4">
    <source>
        <dbReference type="Proteomes" id="UP000218796"/>
    </source>
</evidence>
<proteinExistence type="predicted"/>
<evidence type="ECO:0000259" key="1">
    <source>
        <dbReference type="PROSITE" id="PS51085"/>
    </source>
</evidence>